<protein>
    <submittedName>
        <fullName evidence="1">Uncharacterized protein</fullName>
    </submittedName>
</protein>
<proteinExistence type="predicted"/>
<evidence type="ECO:0000313" key="1">
    <source>
        <dbReference type="EMBL" id="AGL03332.1"/>
    </source>
</evidence>
<name>R4KP44_9FIRM</name>
<dbReference type="eggNOG" id="COG1883">
    <property type="taxonomic scope" value="Bacteria"/>
</dbReference>
<dbReference type="EMBL" id="CP003273">
    <property type="protein sequence ID" value="AGL03332.1"/>
    <property type="molecule type" value="Genomic_DNA"/>
</dbReference>
<dbReference type="AlphaFoldDB" id="R4KP44"/>
<reference evidence="1 2" key="1">
    <citation type="submission" date="2012-01" db="EMBL/GenBank/DDBJ databases">
        <title>Complete sequence of Desulfotomaculum gibsoniae DSM 7213.</title>
        <authorList>
            <consortium name="US DOE Joint Genome Institute"/>
            <person name="Lucas S."/>
            <person name="Han J."/>
            <person name="Lapidus A."/>
            <person name="Cheng J.-F."/>
            <person name="Goodwin L."/>
            <person name="Pitluck S."/>
            <person name="Peters L."/>
            <person name="Ovchinnikova G."/>
            <person name="Teshima H."/>
            <person name="Detter J.C."/>
            <person name="Han C."/>
            <person name="Tapia R."/>
            <person name="Land M."/>
            <person name="Hauser L."/>
            <person name="Kyrpides N."/>
            <person name="Ivanova N."/>
            <person name="Pagani I."/>
            <person name="Parshina S."/>
            <person name="Plugge C."/>
            <person name="Muyzer G."/>
            <person name="Kuever J."/>
            <person name="Ivanova A."/>
            <person name="Nazina T."/>
            <person name="Klenk H.-P."/>
            <person name="Brambilla E."/>
            <person name="Spring S."/>
            <person name="Stams A.F."/>
            <person name="Woyke T."/>
        </authorList>
    </citation>
    <scope>NUCLEOTIDE SEQUENCE [LARGE SCALE GENOMIC DNA]</scope>
    <source>
        <strain evidence="1 2">DSM 7213</strain>
    </source>
</reference>
<organism evidence="1 2">
    <name type="scientific">Desulfoscipio gibsoniae DSM 7213</name>
    <dbReference type="NCBI Taxonomy" id="767817"/>
    <lineage>
        <taxon>Bacteria</taxon>
        <taxon>Bacillati</taxon>
        <taxon>Bacillota</taxon>
        <taxon>Clostridia</taxon>
        <taxon>Eubacteriales</taxon>
        <taxon>Desulfallaceae</taxon>
        <taxon>Desulfoscipio</taxon>
    </lineage>
</organism>
<dbReference type="RefSeq" id="WP_006524765.1">
    <property type="nucleotide sequence ID" value="NC_021184.1"/>
</dbReference>
<dbReference type="Proteomes" id="UP000013520">
    <property type="component" value="Chromosome"/>
</dbReference>
<dbReference type="HOGENOM" id="CLU_1493914_0_0_9"/>
<keyword evidence="2" id="KW-1185">Reference proteome</keyword>
<gene>
    <name evidence="1" type="ORF">Desgi_4068</name>
</gene>
<sequence>MRLDKVNSIKLSTRSVQWFSPLDIHFEMSAKENQKVVCFRHPLTGIKYTLYFQNAEFIEMPLGVDGNRSFYAAQTMYEIEPELPQGDTLQFNSSIQYTGTTEDRFNPTATSSIGIIGGADGPIAIFVSPAGEEKNVPRGIHGLLLHNCFAIPSFQKDDISHFVLEGINTKICDGKEYNFR</sequence>
<evidence type="ECO:0000313" key="2">
    <source>
        <dbReference type="Proteomes" id="UP000013520"/>
    </source>
</evidence>
<dbReference type="KEGG" id="dgi:Desgi_4068"/>
<accession>R4KP44</accession>